<reference evidence="1 2" key="1">
    <citation type="journal article" date="2010" name="Proc. Natl. Acad. Sci. U.S.A.">
        <title>Insights into evolution of multicellular fungi from the assembled chromosomes of the mushroom Coprinopsis cinerea (Coprinus cinereus).</title>
        <authorList>
            <person name="Stajich J.E."/>
            <person name="Wilke S.K."/>
            <person name="Ahren D."/>
            <person name="Au C.H."/>
            <person name="Birren B.W."/>
            <person name="Borodovsky M."/>
            <person name="Burns C."/>
            <person name="Canback B."/>
            <person name="Casselton L.A."/>
            <person name="Cheng C.K."/>
            <person name="Deng J."/>
            <person name="Dietrich F.S."/>
            <person name="Fargo D.C."/>
            <person name="Farman M.L."/>
            <person name="Gathman A.C."/>
            <person name="Goldberg J."/>
            <person name="Guigo R."/>
            <person name="Hoegger P.J."/>
            <person name="Hooker J.B."/>
            <person name="Huggins A."/>
            <person name="James T.Y."/>
            <person name="Kamada T."/>
            <person name="Kilaru S."/>
            <person name="Kodira C."/>
            <person name="Kues U."/>
            <person name="Kupfer D."/>
            <person name="Kwan H.S."/>
            <person name="Lomsadze A."/>
            <person name="Li W."/>
            <person name="Lilly W.W."/>
            <person name="Ma L.J."/>
            <person name="Mackey A.J."/>
            <person name="Manning G."/>
            <person name="Martin F."/>
            <person name="Muraguchi H."/>
            <person name="Natvig D.O."/>
            <person name="Palmerini H."/>
            <person name="Ramesh M.A."/>
            <person name="Rehmeyer C.J."/>
            <person name="Roe B.A."/>
            <person name="Shenoy N."/>
            <person name="Stanke M."/>
            <person name="Ter-Hovhannisyan V."/>
            <person name="Tunlid A."/>
            <person name="Velagapudi R."/>
            <person name="Vision T.J."/>
            <person name="Zeng Q."/>
            <person name="Zolan M.E."/>
            <person name="Pukkila P.J."/>
        </authorList>
    </citation>
    <scope>NUCLEOTIDE SEQUENCE [LARGE SCALE GENOMIC DNA]</scope>
    <source>
        <strain evidence="2">Okayama-7 / 130 / ATCC MYA-4618 / FGSC 9003</strain>
    </source>
</reference>
<proteinExistence type="predicted"/>
<sequence>MSKLDLATQARPYRKTLGSSSRFSLIFASKLDRIVKPSSQARDSGLSKLDLSSVVNVQA</sequence>
<dbReference type="KEGG" id="cci:CC1G_15612"/>
<name>D6RNE2_COPC7</name>
<dbReference type="EMBL" id="AACS02000006">
    <property type="protein sequence ID" value="EFI27576.1"/>
    <property type="molecule type" value="Genomic_DNA"/>
</dbReference>
<dbReference type="VEuPathDB" id="FungiDB:CC1G_15612"/>
<organism evidence="1 2">
    <name type="scientific">Coprinopsis cinerea (strain Okayama-7 / 130 / ATCC MYA-4618 / FGSC 9003)</name>
    <name type="common">Inky cap fungus</name>
    <name type="synonym">Hormographiella aspergillata</name>
    <dbReference type="NCBI Taxonomy" id="240176"/>
    <lineage>
        <taxon>Eukaryota</taxon>
        <taxon>Fungi</taxon>
        <taxon>Dikarya</taxon>
        <taxon>Basidiomycota</taxon>
        <taxon>Agaricomycotina</taxon>
        <taxon>Agaricomycetes</taxon>
        <taxon>Agaricomycetidae</taxon>
        <taxon>Agaricales</taxon>
        <taxon>Agaricineae</taxon>
        <taxon>Psathyrellaceae</taxon>
        <taxon>Coprinopsis</taxon>
    </lineage>
</organism>
<comment type="caution">
    <text evidence="1">The sequence shown here is derived from an EMBL/GenBank/DDBJ whole genome shotgun (WGS) entry which is preliminary data.</text>
</comment>
<dbReference type="Proteomes" id="UP000001861">
    <property type="component" value="Unassembled WGS sequence"/>
</dbReference>
<dbReference type="GeneID" id="9380032"/>
<evidence type="ECO:0000313" key="2">
    <source>
        <dbReference type="Proteomes" id="UP000001861"/>
    </source>
</evidence>
<evidence type="ECO:0000313" key="1">
    <source>
        <dbReference type="EMBL" id="EFI27576.1"/>
    </source>
</evidence>
<dbReference type="AlphaFoldDB" id="D6RNE2"/>
<accession>D6RNE2</accession>
<dbReference type="RefSeq" id="XP_002911070.1">
    <property type="nucleotide sequence ID" value="XM_002911024.1"/>
</dbReference>
<dbReference type="InParanoid" id="D6RNE2"/>
<keyword evidence="2" id="KW-1185">Reference proteome</keyword>
<gene>
    <name evidence="1" type="ORF">CC1G_15612</name>
</gene>
<dbReference type="HOGENOM" id="CLU_2960663_0_0_1"/>
<protein>
    <submittedName>
        <fullName evidence="1">Uncharacterized protein</fullName>
    </submittedName>
</protein>